<evidence type="ECO:0000313" key="1">
    <source>
        <dbReference type="EMBL" id="KJU84990.1"/>
    </source>
</evidence>
<evidence type="ECO:0000313" key="3">
    <source>
        <dbReference type="Proteomes" id="UP000033423"/>
    </source>
</evidence>
<accession>A0A0F3GY26</accession>
<gene>
    <name evidence="2" type="ORF">MBAV_001000</name>
    <name evidence="1" type="ORF">MBAV_002816</name>
</gene>
<dbReference type="Proteomes" id="UP000033423">
    <property type="component" value="Unassembled WGS sequence"/>
</dbReference>
<proteinExistence type="predicted"/>
<dbReference type="EMBL" id="LACI01001207">
    <property type="protein sequence ID" value="KJU84990.1"/>
    <property type="molecule type" value="Genomic_DNA"/>
</dbReference>
<reference evidence="2 3" key="1">
    <citation type="submission" date="2015-02" db="EMBL/GenBank/DDBJ databases">
        <title>Single-cell genomics of uncultivated deep-branching MTB reveals a conserved set of magnetosome genes.</title>
        <authorList>
            <person name="Kolinko S."/>
            <person name="Richter M."/>
            <person name="Glockner F.O."/>
            <person name="Brachmann A."/>
            <person name="Schuler D."/>
        </authorList>
    </citation>
    <scope>NUCLEOTIDE SEQUENCE [LARGE SCALE GENOMIC DNA]</scope>
    <source>
        <strain evidence="2">TM-1</strain>
    </source>
</reference>
<protein>
    <submittedName>
        <fullName evidence="2">Uncharacterized protein</fullName>
    </submittedName>
</protein>
<dbReference type="InterPro" id="IPR036890">
    <property type="entry name" value="HATPase_C_sf"/>
</dbReference>
<comment type="caution">
    <text evidence="2">The sequence shown here is derived from an EMBL/GenBank/DDBJ whole genome shotgun (WGS) entry which is preliminary data.</text>
</comment>
<organism evidence="2 3">
    <name type="scientific">Candidatus Magnetobacterium bavaricum</name>
    <dbReference type="NCBI Taxonomy" id="29290"/>
    <lineage>
        <taxon>Bacteria</taxon>
        <taxon>Pseudomonadati</taxon>
        <taxon>Nitrospirota</taxon>
        <taxon>Thermodesulfovibrionia</taxon>
        <taxon>Thermodesulfovibrionales</taxon>
        <taxon>Candidatus Magnetobacteriaceae</taxon>
        <taxon>Candidatus Magnetobacterium</taxon>
    </lineage>
</organism>
<feature type="non-terminal residue" evidence="2">
    <location>
        <position position="1"/>
    </location>
</feature>
<dbReference type="AlphaFoldDB" id="A0A0F3GY26"/>
<dbReference type="Gene3D" id="3.30.565.10">
    <property type="entry name" value="Histidine kinase-like ATPase, C-terminal domain"/>
    <property type="match status" value="1"/>
</dbReference>
<name>A0A0F3GY26_9BACT</name>
<dbReference type="SUPFAM" id="SSF55874">
    <property type="entry name" value="ATPase domain of HSP90 chaperone/DNA topoisomerase II/histidine kinase"/>
    <property type="match status" value="1"/>
</dbReference>
<evidence type="ECO:0000313" key="2">
    <source>
        <dbReference type="EMBL" id="KJU86806.1"/>
    </source>
</evidence>
<sequence length="43" mass="4737">DSLGLQIVSTLTRQLDGTLEVNRDNGTEFIITFKEQNSGGLKK</sequence>
<keyword evidence="3" id="KW-1185">Reference proteome</keyword>
<dbReference type="EMBL" id="LACI01000448">
    <property type="protein sequence ID" value="KJU86806.1"/>
    <property type="molecule type" value="Genomic_DNA"/>
</dbReference>